<keyword evidence="1" id="KW-0812">Transmembrane</keyword>
<reference evidence="2" key="1">
    <citation type="journal article" date="2020" name="Stud. Mycol.">
        <title>101 Dothideomycetes genomes: a test case for predicting lifestyles and emergence of pathogens.</title>
        <authorList>
            <person name="Haridas S."/>
            <person name="Albert R."/>
            <person name="Binder M."/>
            <person name="Bloem J."/>
            <person name="Labutti K."/>
            <person name="Salamov A."/>
            <person name="Andreopoulos B."/>
            <person name="Baker S."/>
            <person name="Barry K."/>
            <person name="Bills G."/>
            <person name="Bluhm B."/>
            <person name="Cannon C."/>
            <person name="Castanera R."/>
            <person name="Culley D."/>
            <person name="Daum C."/>
            <person name="Ezra D."/>
            <person name="Gonzalez J."/>
            <person name="Henrissat B."/>
            <person name="Kuo A."/>
            <person name="Liang C."/>
            <person name="Lipzen A."/>
            <person name="Lutzoni F."/>
            <person name="Magnuson J."/>
            <person name="Mondo S."/>
            <person name="Nolan M."/>
            <person name="Ohm R."/>
            <person name="Pangilinan J."/>
            <person name="Park H.-J."/>
            <person name="Ramirez L."/>
            <person name="Alfaro M."/>
            <person name="Sun H."/>
            <person name="Tritt A."/>
            <person name="Yoshinaga Y."/>
            <person name="Zwiers L.-H."/>
            <person name="Turgeon B."/>
            <person name="Goodwin S."/>
            <person name="Spatafora J."/>
            <person name="Crous P."/>
            <person name="Grigoriev I."/>
        </authorList>
    </citation>
    <scope>NUCLEOTIDE SEQUENCE</scope>
    <source>
        <strain evidence="2">CBS 122367</strain>
    </source>
</reference>
<name>A0A6G1J536_9PLEO</name>
<feature type="transmembrane region" description="Helical" evidence="1">
    <location>
        <begin position="174"/>
        <end position="196"/>
    </location>
</feature>
<evidence type="ECO:0000313" key="3">
    <source>
        <dbReference type="Proteomes" id="UP000799291"/>
    </source>
</evidence>
<keyword evidence="1" id="KW-1133">Transmembrane helix</keyword>
<keyword evidence="3" id="KW-1185">Reference proteome</keyword>
<dbReference type="Gene3D" id="1.20.58.340">
    <property type="entry name" value="Magnesium transport protein CorA, transmembrane region"/>
    <property type="match status" value="1"/>
</dbReference>
<accession>A0A6G1J536</accession>
<evidence type="ECO:0000313" key="2">
    <source>
        <dbReference type="EMBL" id="KAF2685239.1"/>
    </source>
</evidence>
<proteinExistence type="predicted"/>
<dbReference type="OrthoDB" id="1046782at2759"/>
<dbReference type="AlphaFoldDB" id="A0A6G1J536"/>
<dbReference type="Proteomes" id="UP000799291">
    <property type="component" value="Unassembled WGS sequence"/>
</dbReference>
<evidence type="ECO:0000256" key="1">
    <source>
        <dbReference type="SAM" id="Phobius"/>
    </source>
</evidence>
<protein>
    <recommendedName>
        <fullName evidence="4">Cora-domain-containing protein</fullName>
    </recommendedName>
</protein>
<feature type="transmembrane region" description="Helical" evidence="1">
    <location>
        <begin position="216"/>
        <end position="237"/>
    </location>
</feature>
<evidence type="ECO:0008006" key="4">
    <source>
        <dbReference type="Google" id="ProtNLM"/>
    </source>
</evidence>
<gene>
    <name evidence="2" type="ORF">K458DRAFT_486857</name>
</gene>
<dbReference type="EMBL" id="MU005579">
    <property type="protein sequence ID" value="KAF2685239.1"/>
    <property type="molecule type" value="Genomic_DNA"/>
</dbReference>
<keyword evidence="1" id="KW-0472">Membrane</keyword>
<organism evidence="2 3">
    <name type="scientific">Lentithecium fluviatile CBS 122367</name>
    <dbReference type="NCBI Taxonomy" id="1168545"/>
    <lineage>
        <taxon>Eukaryota</taxon>
        <taxon>Fungi</taxon>
        <taxon>Dikarya</taxon>
        <taxon>Ascomycota</taxon>
        <taxon>Pezizomycotina</taxon>
        <taxon>Dothideomycetes</taxon>
        <taxon>Pleosporomycetidae</taxon>
        <taxon>Pleosporales</taxon>
        <taxon>Massarineae</taxon>
        <taxon>Lentitheciaceae</taxon>
        <taxon>Lentithecium</taxon>
    </lineage>
</organism>
<sequence length="266" mass="30534">MHGIADETRYSSSDVIEPRVARILPFLITSLVIQFNLERRSQILGQIRDDIYRLECVLGTRFSRPVAVDVTTLDFELLNRGINAITRQLAHSSWLFKSTTRQLGFLDDVARRYRGLAAMNVVAHLQCWNENLEKAEFFFPKKTQAFVQMVYSGITQRDSVLSQNAAIASAQDSAVMRVIAAITIIFLPATTTAIFSTSFFDFNVSRHERVYSWWLWLYWLVTIILTAIVLPGAIFWWRKEEAKTNRRVGKTKVTDIRGRHAGEKDV</sequence>